<comment type="caution">
    <text evidence="4">The sequence shown here is derived from an EMBL/GenBank/DDBJ whole genome shotgun (WGS) entry which is preliminary data.</text>
</comment>
<feature type="chain" id="PRO_5045031461" evidence="1">
    <location>
        <begin position="21"/>
        <end position="75"/>
    </location>
</feature>
<proteinExistence type="predicted"/>
<sequence>MIIVLVTVLLTSHFIQGSAAECKDCKKDLARDSKMNIVTGLLDKAKEIVNSIKVDPKGNVNIMGVDVGRNKKSSP</sequence>
<accession>A0ABR1D417</accession>
<organism evidence="4 6">
    <name type="scientific">Necator americanus</name>
    <name type="common">Human hookworm</name>
    <dbReference type="NCBI Taxonomy" id="51031"/>
    <lineage>
        <taxon>Eukaryota</taxon>
        <taxon>Metazoa</taxon>
        <taxon>Ecdysozoa</taxon>
        <taxon>Nematoda</taxon>
        <taxon>Chromadorea</taxon>
        <taxon>Rhabditida</taxon>
        <taxon>Rhabditina</taxon>
        <taxon>Rhabditomorpha</taxon>
        <taxon>Strongyloidea</taxon>
        <taxon>Ancylostomatidae</taxon>
        <taxon>Bunostominae</taxon>
        <taxon>Necator</taxon>
    </lineage>
</organism>
<evidence type="ECO:0000313" key="4">
    <source>
        <dbReference type="EMBL" id="KAK6745281.1"/>
    </source>
</evidence>
<protein>
    <submittedName>
        <fullName evidence="4">Uncharacterized protein</fullName>
    </submittedName>
</protein>
<dbReference type="EMBL" id="JAVFWL010000003">
    <property type="protein sequence ID" value="KAK6745277.1"/>
    <property type="molecule type" value="Genomic_DNA"/>
</dbReference>
<dbReference type="EMBL" id="JAVFWL010000003">
    <property type="protein sequence ID" value="KAK6745278.1"/>
    <property type="molecule type" value="Genomic_DNA"/>
</dbReference>
<evidence type="ECO:0000313" key="5">
    <source>
        <dbReference type="EMBL" id="KAK6745283.1"/>
    </source>
</evidence>
<keyword evidence="6" id="KW-1185">Reference proteome</keyword>
<gene>
    <name evidence="4" type="primary">Necator_chrIII.g12557</name>
    <name evidence="2" type="synonym">Necator_chrIII.g12554</name>
    <name evidence="3" type="synonym">Necator_chrIII.g12555</name>
    <name evidence="5" type="synonym">Necator_chrIII.g12559</name>
    <name evidence="2" type="ORF">RB195_011788</name>
    <name evidence="3" type="ORF">RB195_011789</name>
    <name evidence="4" type="ORF">RB195_011791</name>
    <name evidence="5" type="ORF">RB195_011793</name>
</gene>
<keyword evidence="1" id="KW-0732">Signal</keyword>
<evidence type="ECO:0000313" key="3">
    <source>
        <dbReference type="EMBL" id="KAK6745278.1"/>
    </source>
</evidence>
<feature type="signal peptide" evidence="1">
    <location>
        <begin position="1"/>
        <end position="20"/>
    </location>
</feature>
<dbReference type="EMBL" id="JAVFWL010000003">
    <property type="protein sequence ID" value="KAK6745283.1"/>
    <property type="molecule type" value="Genomic_DNA"/>
</dbReference>
<reference evidence="4 6" key="1">
    <citation type="submission" date="2023-08" db="EMBL/GenBank/DDBJ databases">
        <title>A Necator americanus chromosomal reference genome.</title>
        <authorList>
            <person name="Ilik V."/>
            <person name="Petrzelkova K.J."/>
            <person name="Pardy F."/>
            <person name="Fuh T."/>
            <person name="Niatou-Singa F.S."/>
            <person name="Gouil Q."/>
            <person name="Baker L."/>
            <person name="Ritchie M.E."/>
            <person name="Jex A.R."/>
            <person name="Gazzola D."/>
            <person name="Li H."/>
            <person name="Toshio Fujiwara R."/>
            <person name="Zhan B."/>
            <person name="Aroian R.V."/>
            <person name="Pafco B."/>
            <person name="Schwarz E.M."/>
        </authorList>
    </citation>
    <scope>NUCLEOTIDE SEQUENCE [LARGE SCALE GENOMIC DNA]</scope>
    <source>
        <strain evidence="4 6">Aroian</strain>
        <tissue evidence="4">Whole animal</tissue>
    </source>
</reference>
<dbReference type="EMBL" id="JAVFWL010000003">
    <property type="protein sequence ID" value="KAK6745281.1"/>
    <property type="molecule type" value="Genomic_DNA"/>
</dbReference>
<evidence type="ECO:0000313" key="2">
    <source>
        <dbReference type="EMBL" id="KAK6745277.1"/>
    </source>
</evidence>
<dbReference type="Proteomes" id="UP001303046">
    <property type="component" value="Unassembled WGS sequence"/>
</dbReference>
<evidence type="ECO:0000256" key="1">
    <source>
        <dbReference type="SAM" id="SignalP"/>
    </source>
</evidence>
<evidence type="ECO:0000313" key="6">
    <source>
        <dbReference type="Proteomes" id="UP001303046"/>
    </source>
</evidence>
<name>A0ABR1D417_NECAM</name>